<feature type="chain" id="PRO_5019449748" description="Secreted effector protein" evidence="1">
    <location>
        <begin position="19"/>
        <end position="178"/>
    </location>
</feature>
<organism evidence="2 3">
    <name type="scientific">Golovinomyces cichoracearum</name>
    <dbReference type="NCBI Taxonomy" id="62708"/>
    <lineage>
        <taxon>Eukaryota</taxon>
        <taxon>Fungi</taxon>
        <taxon>Dikarya</taxon>
        <taxon>Ascomycota</taxon>
        <taxon>Pezizomycotina</taxon>
        <taxon>Leotiomycetes</taxon>
        <taxon>Erysiphales</taxon>
        <taxon>Erysiphaceae</taxon>
        <taxon>Golovinomyces</taxon>
    </lineage>
</organism>
<gene>
    <name evidence="2" type="ORF">GcM1_185019</name>
</gene>
<evidence type="ECO:0000313" key="3">
    <source>
        <dbReference type="Proteomes" id="UP000285326"/>
    </source>
</evidence>
<dbReference type="AlphaFoldDB" id="A0A420J357"/>
<sequence length="178" mass="20576">MQFLTYLITLCLLRPLASVAFKPNDKKRPSVYIRSSYMCGERFLYSQPTLRNDATEGCSQIKRKYVCKGLRRCFVLRFKPTVKIYRGPHFTTSSEENAYESTLYEVEIRKHSLENAEILNTDRFLDEFIAVMEFDPISNMCTFQGVLRRSAGIELKCTEKPPSLQPSFSPSSSTRSLR</sequence>
<feature type="signal peptide" evidence="1">
    <location>
        <begin position="1"/>
        <end position="18"/>
    </location>
</feature>
<keyword evidence="1" id="KW-0732">Signal</keyword>
<evidence type="ECO:0000313" key="2">
    <source>
        <dbReference type="EMBL" id="RKF81237.1"/>
    </source>
</evidence>
<reference evidence="2 3" key="1">
    <citation type="journal article" date="2018" name="BMC Genomics">
        <title>Comparative genome analyses reveal sequence features reflecting distinct modes of host-adaptation between dicot and monocot powdery mildew.</title>
        <authorList>
            <person name="Wu Y."/>
            <person name="Ma X."/>
            <person name="Pan Z."/>
            <person name="Kale S.D."/>
            <person name="Song Y."/>
            <person name="King H."/>
            <person name="Zhang Q."/>
            <person name="Presley C."/>
            <person name="Deng X."/>
            <person name="Wei C.I."/>
            <person name="Xiao S."/>
        </authorList>
    </citation>
    <scope>NUCLEOTIDE SEQUENCE [LARGE SCALE GENOMIC DNA]</scope>
    <source>
        <strain evidence="2">UMSG1</strain>
    </source>
</reference>
<protein>
    <recommendedName>
        <fullName evidence="4">Secreted effector protein</fullName>
    </recommendedName>
</protein>
<evidence type="ECO:0008006" key="4">
    <source>
        <dbReference type="Google" id="ProtNLM"/>
    </source>
</evidence>
<dbReference type="EMBL" id="MCBS01018502">
    <property type="protein sequence ID" value="RKF81237.1"/>
    <property type="molecule type" value="Genomic_DNA"/>
</dbReference>
<proteinExistence type="predicted"/>
<comment type="caution">
    <text evidence="2">The sequence shown here is derived from an EMBL/GenBank/DDBJ whole genome shotgun (WGS) entry which is preliminary data.</text>
</comment>
<evidence type="ECO:0000256" key="1">
    <source>
        <dbReference type="SAM" id="SignalP"/>
    </source>
</evidence>
<dbReference type="Proteomes" id="UP000285326">
    <property type="component" value="Unassembled WGS sequence"/>
</dbReference>
<accession>A0A420J357</accession>
<name>A0A420J357_9PEZI</name>